<dbReference type="SMART" id="SM00448">
    <property type="entry name" value="REC"/>
    <property type="match status" value="1"/>
</dbReference>
<dbReference type="CDD" id="cd17546">
    <property type="entry name" value="REC_hyHK_CKI1_RcsC-like"/>
    <property type="match status" value="1"/>
</dbReference>
<evidence type="ECO:0000256" key="5">
    <source>
        <dbReference type="ARBA" id="ARBA00022777"/>
    </source>
</evidence>
<feature type="repeat" description="TPR" evidence="7">
    <location>
        <begin position="132"/>
        <end position="165"/>
    </location>
</feature>
<evidence type="ECO:0000256" key="1">
    <source>
        <dbReference type="ARBA" id="ARBA00000085"/>
    </source>
</evidence>
<feature type="modified residue" description="4-aspartylphosphate" evidence="6">
    <location>
        <position position="666"/>
    </location>
</feature>
<name>A0A926NND8_9SPHI</name>
<evidence type="ECO:0000256" key="4">
    <source>
        <dbReference type="ARBA" id="ARBA00022679"/>
    </source>
</evidence>
<dbReference type="Pfam" id="PF00512">
    <property type="entry name" value="HisKA"/>
    <property type="match status" value="1"/>
</dbReference>
<dbReference type="InterPro" id="IPR003661">
    <property type="entry name" value="HisK_dim/P_dom"/>
</dbReference>
<dbReference type="InterPro" id="IPR011006">
    <property type="entry name" value="CheY-like_superfamily"/>
</dbReference>
<feature type="repeat" description="TPR" evidence="7">
    <location>
        <begin position="212"/>
        <end position="245"/>
    </location>
</feature>
<feature type="domain" description="Histidine kinase" evidence="8">
    <location>
        <begin position="379"/>
        <end position="598"/>
    </location>
</feature>
<dbReference type="PROSITE" id="PS50005">
    <property type="entry name" value="TPR"/>
    <property type="match status" value="2"/>
</dbReference>
<dbReference type="Pfam" id="PF13424">
    <property type="entry name" value="TPR_12"/>
    <property type="match status" value="2"/>
</dbReference>
<dbReference type="CDD" id="cd00082">
    <property type="entry name" value="HisKA"/>
    <property type="match status" value="1"/>
</dbReference>
<dbReference type="Pfam" id="PF02518">
    <property type="entry name" value="HATPase_c"/>
    <property type="match status" value="1"/>
</dbReference>
<evidence type="ECO:0000259" key="8">
    <source>
        <dbReference type="PROSITE" id="PS50109"/>
    </source>
</evidence>
<protein>
    <recommendedName>
        <fullName evidence="2">histidine kinase</fullName>
        <ecNumber evidence="2">2.7.13.3</ecNumber>
    </recommendedName>
</protein>
<dbReference type="PROSITE" id="PS50110">
    <property type="entry name" value="RESPONSE_REGULATORY"/>
    <property type="match status" value="1"/>
</dbReference>
<dbReference type="InterPro" id="IPR005467">
    <property type="entry name" value="His_kinase_dom"/>
</dbReference>
<dbReference type="GO" id="GO:0000155">
    <property type="term" value="F:phosphorelay sensor kinase activity"/>
    <property type="evidence" value="ECO:0007669"/>
    <property type="project" value="InterPro"/>
</dbReference>
<dbReference type="InterPro" id="IPR004358">
    <property type="entry name" value="Sig_transdc_His_kin-like_C"/>
</dbReference>
<dbReference type="RefSeq" id="WP_191165743.1">
    <property type="nucleotide sequence ID" value="NZ_JACWMX010000010.1"/>
</dbReference>
<dbReference type="SUPFAM" id="SSF55874">
    <property type="entry name" value="ATPase domain of HSP90 chaperone/DNA topoisomerase II/histidine kinase"/>
    <property type="match status" value="1"/>
</dbReference>
<dbReference type="PRINTS" id="PR00344">
    <property type="entry name" value="BCTRLSENSOR"/>
</dbReference>
<evidence type="ECO:0000256" key="3">
    <source>
        <dbReference type="ARBA" id="ARBA00022553"/>
    </source>
</evidence>
<dbReference type="SMART" id="SM00388">
    <property type="entry name" value="HisKA"/>
    <property type="match status" value="1"/>
</dbReference>
<dbReference type="InterPro" id="IPR019734">
    <property type="entry name" value="TPR_rpt"/>
</dbReference>
<comment type="caution">
    <text evidence="10">The sequence shown here is derived from an EMBL/GenBank/DDBJ whole genome shotgun (WGS) entry which is preliminary data.</text>
</comment>
<dbReference type="FunFam" id="3.30.565.10:FF:000010">
    <property type="entry name" value="Sensor histidine kinase RcsC"/>
    <property type="match status" value="1"/>
</dbReference>
<dbReference type="SMART" id="SM00387">
    <property type="entry name" value="HATPase_c"/>
    <property type="match status" value="1"/>
</dbReference>
<keyword evidence="11" id="KW-1185">Reference proteome</keyword>
<dbReference type="InterPro" id="IPR001789">
    <property type="entry name" value="Sig_transdc_resp-reg_receiver"/>
</dbReference>
<dbReference type="InterPro" id="IPR003594">
    <property type="entry name" value="HATPase_dom"/>
</dbReference>
<dbReference type="Proteomes" id="UP000619078">
    <property type="component" value="Unassembled WGS sequence"/>
</dbReference>
<evidence type="ECO:0000259" key="9">
    <source>
        <dbReference type="PROSITE" id="PS50110"/>
    </source>
</evidence>
<keyword evidence="7" id="KW-0802">TPR repeat</keyword>
<dbReference type="Gene3D" id="3.30.565.10">
    <property type="entry name" value="Histidine kinase-like ATPase, C-terminal domain"/>
    <property type="match status" value="1"/>
</dbReference>
<dbReference type="InterPro" id="IPR036097">
    <property type="entry name" value="HisK_dim/P_sf"/>
</dbReference>
<keyword evidence="3 6" id="KW-0597">Phosphoprotein</keyword>
<evidence type="ECO:0000256" key="2">
    <source>
        <dbReference type="ARBA" id="ARBA00012438"/>
    </source>
</evidence>
<reference evidence="10" key="1">
    <citation type="submission" date="2020-09" db="EMBL/GenBank/DDBJ databases">
        <title>Novel species of Mucilaginibacter isolated from a glacier on the Tibetan Plateau.</title>
        <authorList>
            <person name="Liu Q."/>
            <person name="Xin Y.-H."/>
        </authorList>
    </citation>
    <scope>NUCLEOTIDE SEQUENCE</scope>
    <source>
        <strain evidence="10">ZB1P21</strain>
    </source>
</reference>
<dbReference type="Pfam" id="PF00072">
    <property type="entry name" value="Response_reg"/>
    <property type="match status" value="1"/>
</dbReference>
<organism evidence="10 11">
    <name type="scientific">Mucilaginibacter glaciei</name>
    <dbReference type="NCBI Taxonomy" id="2772109"/>
    <lineage>
        <taxon>Bacteria</taxon>
        <taxon>Pseudomonadati</taxon>
        <taxon>Bacteroidota</taxon>
        <taxon>Sphingobacteriia</taxon>
        <taxon>Sphingobacteriales</taxon>
        <taxon>Sphingobacteriaceae</taxon>
        <taxon>Mucilaginibacter</taxon>
    </lineage>
</organism>
<keyword evidence="4" id="KW-0808">Transferase</keyword>
<dbReference type="Gene3D" id="3.40.50.2300">
    <property type="match status" value="1"/>
</dbReference>
<evidence type="ECO:0000313" key="11">
    <source>
        <dbReference type="Proteomes" id="UP000619078"/>
    </source>
</evidence>
<evidence type="ECO:0000256" key="7">
    <source>
        <dbReference type="PROSITE-ProRule" id="PRU00339"/>
    </source>
</evidence>
<dbReference type="SUPFAM" id="SSF48452">
    <property type="entry name" value="TPR-like"/>
    <property type="match status" value="2"/>
</dbReference>
<dbReference type="SMART" id="SM00028">
    <property type="entry name" value="TPR"/>
    <property type="match status" value="6"/>
</dbReference>
<gene>
    <name evidence="10" type="ORF">IDJ76_19400</name>
</gene>
<dbReference type="Pfam" id="PF13374">
    <property type="entry name" value="TPR_10"/>
    <property type="match status" value="1"/>
</dbReference>
<dbReference type="PANTHER" id="PTHR43047">
    <property type="entry name" value="TWO-COMPONENT HISTIDINE PROTEIN KINASE"/>
    <property type="match status" value="1"/>
</dbReference>
<dbReference type="SUPFAM" id="SSF47384">
    <property type="entry name" value="Homodimeric domain of signal transducing histidine kinase"/>
    <property type="match status" value="1"/>
</dbReference>
<proteinExistence type="predicted"/>
<evidence type="ECO:0000313" key="10">
    <source>
        <dbReference type="EMBL" id="MBD1395279.1"/>
    </source>
</evidence>
<sequence>MMETVTPTENNNIATLLDDAYANRIHNLKYSVKLANDALLLSRQIDNKAFIGRSLNQLALFYMIRGAYKRSVTMAKEAIEVFKQLGDEKGIADAKYSIAGVYYKTDNYHLGLINLFDCLAIYKQFNDCHNQARTYKSLGTIYEYFGDPKSATRAYENAIDAGQKLNDLNLISNVYNPLSGIYLKKGKVAKALRIIEQSISMKAKTGDIRGLAFALYGRAKVYAALGRFEDAETDFKNAVDIHVNAGERLGLGMAYHKMGALFIKMGRLDDAKEILKKGLAFSIRFNIAIIKFKCNYLLYQISKLEHDTERSLEYLELYLHQKEAVINTQTLKVIENYELITKVKAMEQEARLQMEKAAIVKKQERAEQSARMKQEFLSTMSHEIRTPLNAVTTITSMITAKSAYDEELMESLKFASNNLLLVINDILDFTKLDNGKMVVENLPCTLNSLLERIIKTYNTLAHEKGIELLLKVDPTLCICYAIDETKLLQILGNLISNAIKYTDNGFVTLSIEKIGYDTDTDNIRFSVIDTGTGIPEEYFAEMFESFSQPKSITTRKQGGSGLGLAIVKGLTALYNSDVKVKSTIGQGSTFTFDLQLKRANSAREIVPKSYNGLTGKTVLLAEDNMINAMVARKLLSNWGMVSEHAVNGLQAVEKAQAKVFDFILMDIHMPEMNGYDATANIRLNNNPNYKTPVFALTADITAEGNDEFKSYFNGFLRKPIEIERLYAALAQAAPFNY</sequence>
<dbReference type="InterPro" id="IPR011990">
    <property type="entry name" value="TPR-like_helical_dom_sf"/>
</dbReference>
<dbReference type="Gene3D" id="1.10.287.130">
    <property type="match status" value="1"/>
</dbReference>
<dbReference type="EMBL" id="JACWMX010000010">
    <property type="protein sequence ID" value="MBD1395279.1"/>
    <property type="molecule type" value="Genomic_DNA"/>
</dbReference>
<accession>A0A926NND8</accession>
<dbReference type="EC" id="2.7.13.3" evidence="2"/>
<comment type="catalytic activity">
    <reaction evidence="1">
        <text>ATP + protein L-histidine = ADP + protein N-phospho-L-histidine.</text>
        <dbReference type="EC" id="2.7.13.3"/>
    </reaction>
</comment>
<keyword evidence="5" id="KW-0418">Kinase</keyword>
<dbReference type="SUPFAM" id="SSF52172">
    <property type="entry name" value="CheY-like"/>
    <property type="match status" value="1"/>
</dbReference>
<dbReference type="InterPro" id="IPR036890">
    <property type="entry name" value="HATPase_C_sf"/>
</dbReference>
<dbReference type="CDD" id="cd16922">
    <property type="entry name" value="HATPase_EvgS-ArcB-TorS-like"/>
    <property type="match status" value="1"/>
</dbReference>
<dbReference type="PROSITE" id="PS50109">
    <property type="entry name" value="HIS_KIN"/>
    <property type="match status" value="1"/>
</dbReference>
<dbReference type="Gene3D" id="1.25.40.10">
    <property type="entry name" value="Tetratricopeptide repeat domain"/>
    <property type="match status" value="2"/>
</dbReference>
<dbReference type="AlphaFoldDB" id="A0A926NND8"/>
<evidence type="ECO:0000256" key="6">
    <source>
        <dbReference type="PROSITE-ProRule" id="PRU00169"/>
    </source>
</evidence>
<feature type="domain" description="Response regulatory" evidence="9">
    <location>
        <begin position="617"/>
        <end position="733"/>
    </location>
</feature>